<dbReference type="Pfam" id="PF04087">
    <property type="entry name" value="DUF389"/>
    <property type="match status" value="1"/>
</dbReference>
<feature type="transmembrane region" description="Helical" evidence="1">
    <location>
        <begin position="28"/>
        <end position="46"/>
    </location>
</feature>
<feature type="transmembrane region" description="Helical" evidence="1">
    <location>
        <begin position="122"/>
        <end position="140"/>
    </location>
</feature>
<evidence type="ECO:0000256" key="1">
    <source>
        <dbReference type="SAM" id="Phobius"/>
    </source>
</evidence>
<protein>
    <recommendedName>
        <fullName evidence="4">TIGR00341 family protein</fullName>
    </recommendedName>
</protein>
<dbReference type="PANTHER" id="PTHR20992">
    <property type="entry name" value="AT15442P-RELATED"/>
    <property type="match status" value="1"/>
</dbReference>
<feature type="transmembrane region" description="Helical" evidence="1">
    <location>
        <begin position="176"/>
        <end position="201"/>
    </location>
</feature>
<dbReference type="PANTHER" id="PTHR20992:SF9">
    <property type="entry name" value="AT15442P-RELATED"/>
    <property type="match status" value="1"/>
</dbReference>
<sequence length="460" mass="50301">MQRVASKISEEQKREIYHELSESGQANAYFYLMVALSGTVATLGLLTNSAAVIIGAMLIAPLMNPIISGSLAITLGDTQLLRRASFAEFTGLALAIVLSTFITLLSPTRELTPEILARIEPTLFDLLIALASGAAGAYTITYHPKSAALPGVAIATALMPPLCVVGIGLATYEYAVVMGGFLLFLANLIAISLASSIVFLLAGFTSKFTGEKDEVLSVRQRFMISIAMLVLISIPLITIMARAVDRNQTDKLILQSLSDNLQIIPRTELVTYQYQRDSKGLEIYAVVRSPEHFTPNQLREIENLLEYRLKAPVSLQLQMVRVAEVNRHGLIDSPPLAPEEGAVVPAMGTTLSPEQAGIVLNNPEKLIEDILVEKNRVSPDFLWRTFSFSYDRETSTYKVTLHLEAEATIDGSLPSLLTTLMEDRLKRKVLLSIVQPMVEVSEVEEEEVDPDLESVPGSKV</sequence>
<feature type="transmembrane region" description="Helical" evidence="1">
    <location>
        <begin position="222"/>
        <end position="244"/>
    </location>
</feature>
<dbReference type="EMBL" id="CP045875">
    <property type="protein sequence ID" value="QGG48421.1"/>
    <property type="molecule type" value="Genomic_DNA"/>
</dbReference>
<dbReference type="OrthoDB" id="9790659at2"/>
<keyword evidence="1" id="KW-0812">Transmembrane</keyword>
<keyword evidence="1" id="KW-0472">Membrane</keyword>
<feature type="transmembrane region" description="Helical" evidence="1">
    <location>
        <begin position="85"/>
        <end position="102"/>
    </location>
</feature>
<proteinExistence type="predicted"/>
<dbReference type="InterPro" id="IPR005240">
    <property type="entry name" value="DUF389"/>
</dbReference>
<evidence type="ECO:0000313" key="2">
    <source>
        <dbReference type="EMBL" id="QGG48421.1"/>
    </source>
</evidence>
<dbReference type="AlphaFoldDB" id="A0A5Q2N2A7"/>
<dbReference type="KEGG" id="hcv:FTV88_2323"/>
<dbReference type="Proteomes" id="UP000366051">
    <property type="component" value="Chromosome"/>
</dbReference>
<dbReference type="RefSeq" id="WP_153725602.1">
    <property type="nucleotide sequence ID" value="NZ_CP045875.1"/>
</dbReference>
<keyword evidence="1" id="KW-1133">Transmembrane helix</keyword>
<keyword evidence="3" id="KW-1185">Reference proteome</keyword>
<name>A0A5Q2N2A7_9FIRM</name>
<dbReference type="NCBIfam" id="TIGR00341">
    <property type="entry name" value="TIGR00341 family protein"/>
    <property type="match status" value="1"/>
</dbReference>
<evidence type="ECO:0000313" key="3">
    <source>
        <dbReference type="Proteomes" id="UP000366051"/>
    </source>
</evidence>
<feature type="transmembrane region" description="Helical" evidence="1">
    <location>
        <begin position="147"/>
        <end position="170"/>
    </location>
</feature>
<accession>A0A5Q2N2A7</accession>
<organism evidence="2 3">
    <name type="scientific">Heliorestis convoluta</name>
    <dbReference type="NCBI Taxonomy" id="356322"/>
    <lineage>
        <taxon>Bacteria</taxon>
        <taxon>Bacillati</taxon>
        <taxon>Bacillota</taxon>
        <taxon>Clostridia</taxon>
        <taxon>Eubacteriales</taxon>
        <taxon>Heliobacteriaceae</taxon>
        <taxon>Heliorestis</taxon>
    </lineage>
</organism>
<feature type="transmembrane region" description="Helical" evidence="1">
    <location>
        <begin position="52"/>
        <end position="73"/>
    </location>
</feature>
<dbReference type="NCBIfam" id="TIGR00271">
    <property type="entry name" value="uncharacterized hydrophobic domain"/>
    <property type="match status" value="1"/>
</dbReference>
<reference evidence="3" key="1">
    <citation type="submission" date="2019-11" db="EMBL/GenBank/DDBJ databases">
        <title>Genome sequence of Heliorestis convoluta strain HH, an alkaliphilic and minimalistic phototrophic bacterium from a soda lake in Egypt.</title>
        <authorList>
            <person name="Dewey E.D."/>
            <person name="Stokes L.M."/>
            <person name="Burchell B.M."/>
            <person name="Shaffer K.N."/>
            <person name="Huntington A.M."/>
            <person name="Baker J.M."/>
            <person name="Nadendla S."/>
            <person name="Giglio M.G."/>
            <person name="Touchman J.W."/>
            <person name="Blankenship R.E."/>
            <person name="Madigan M.T."/>
            <person name="Sattley W.M."/>
        </authorList>
    </citation>
    <scope>NUCLEOTIDE SEQUENCE [LARGE SCALE GENOMIC DNA]</scope>
    <source>
        <strain evidence="3">HH</strain>
    </source>
</reference>
<gene>
    <name evidence="2" type="ORF">FTV88_2323</name>
</gene>
<evidence type="ECO:0008006" key="4">
    <source>
        <dbReference type="Google" id="ProtNLM"/>
    </source>
</evidence>